<keyword evidence="1" id="KW-0732">Signal</keyword>
<evidence type="ECO:0000256" key="1">
    <source>
        <dbReference type="SAM" id="SignalP"/>
    </source>
</evidence>
<feature type="signal peptide" evidence="1">
    <location>
        <begin position="1"/>
        <end position="19"/>
    </location>
</feature>
<evidence type="ECO:0000313" key="3">
    <source>
        <dbReference type="Proteomes" id="UP000838100"/>
    </source>
</evidence>
<protein>
    <submittedName>
        <fullName evidence="2">Uncharacterized protein</fullName>
    </submittedName>
</protein>
<dbReference type="EMBL" id="CAKLPX010000004">
    <property type="protein sequence ID" value="CAH0993055.1"/>
    <property type="molecule type" value="Genomic_DNA"/>
</dbReference>
<feature type="chain" id="PRO_5046689507" evidence="1">
    <location>
        <begin position="20"/>
        <end position="89"/>
    </location>
</feature>
<dbReference type="RefSeq" id="WP_237445737.1">
    <property type="nucleotide sequence ID" value="NZ_CAKLPX010000004.1"/>
</dbReference>
<gene>
    <name evidence="2" type="ORF">SIN8267_03194</name>
</gene>
<dbReference type="Proteomes" id="UP000838100">
    <property type="component" value="Unassembled WGS sequence"/>
</dbReference>
<sequence length="89" mass="9819">MSKIACFLTTMLLAGSAFAEPAPALGGSLFDLRSALGFPTEIIESTVNQQLYFAHYYQDSNTVYVFEAGSRDICNILPYVSADHPYRCQ</sequence>
<proteinExistence type="predicted"/>
<reference evidence="2" key="1">
    <citation type="submission" date="2021-12" db="EMBL/GenBank/DDBJ databases">
        <authorList>
            <person name="Rodrigo-Torres L."/>
            <person name="Arahal R. D."/>
            <person name="Lucena T."/>
        </authorList>
    </citation>
    <scope>NUCLEOTIDE SEQUENCE</scope>
    <source>
        <strain evidence="2">CECT 8267</strain>
    </source>
</reference>
<evidence type="ECO:0000313" key="2">
    <source>
        <dbReference type="EMBL" id="CAH0993055.1"/>
    </source>
</evidence>
<comment type="caution">
    <text evidence="2">The sequence shown here is derived from an EMBL/GenBank/DDBJ whole genome shotgun (WGS) entry which is preliminary data.</text>
</comment>
<keyword evidence="3" id="KW-1185">Reference proteome</keyword>
<name>A0ABM9AIS8_9GAMM</name>
<accession>A0ABM9AIS8</accession>
<organism evidence="2 3">
    <name type="scientific">Sinobacterium norvegicum</name>
    <dbReference type="NCBI Taxonomy" id="1641715"/>
    <lineage>
        <taxon>Bacteria</taxon>
        <taxon>Pseudomonadati</taxon>
        <taxon>Pseudomonadota</taxon>
        <taxon>Gammaproteobacteria</taxon>
        <taxon>Cellvibrionales</taxon>
        <taxon>Spongiibacteraceae</taxon>
        <taxon>Sinobacterium</taxon>
    </lineage>
</organism>